<dbReference type="EMBL" id="MU853254">
    <property type="protein sequence ID" value="KAK4119048.1"/>
    <property type="molecule type" value="Genomic_DNA"/>
</dbReference>
<dbReference type="Proteomes" id="UP001302602">
    <property type="component" value="Unassembled WGS sequence"/>
</dbReference>
<protein>
    <submittedName>
        <fullName evidence="1">Uncharacterized protein</fullName>
    </submittedName>
</protein>
<comment type="caution">
    <text evidence="1">The sequence shown here is derived from an EMBL/GenBank/DDBJ whole genome shotgun (WGS) entry which is preliminary data.</text>
</comment>
<reference evidence="1" key="1">
    <citation type="journal article" date="2023" name="Mol. Phylogenet. Evol.">
        <title>Genome-scale phylogeny and comparative genomics of the fungal order Sordariales.</title>
        <authorList>
            <person name="Hensen N."/>
            <person name="Bonometti L."/>
            <person name="Westerberg I."/>
            <person name="Brannstrom I.O."/>
            <person name="Guillou S."/>
            <person name="Cros-Aarteil S."/>
            <person name="Calhoun S."/>
            <person name="Haridas S."/>
            <person name="Kuo A."/>
            <person name="Mondo S."/>
            <person name="Pangilinan J."/>
            <person name="Riley R."/>
            <person name="LaButti K."/>
            <person name="Andreopoulos B."/>
            <person name="Lipzen A."/>
            <person name="Chen C."/>
            <person name="Yan M."/>
            <person name="Daum C."/>
            <person name="Ng V."/>
            <person name="Clum A."/>
            <person name="Steindorff A."/>
            <person name="Ohm R.A."/>
            <person name="Martin F."/>
            <person name="Silar P."/>
            <person name="Natvig D.O."/>
            <person name="Lalanne C."/>
            <person name="Gautier V."/>
            <person name="Ament-Velasquez S.L."/>
            <person name="Kruys A."/>
            <person name="Hutchinson M.I."/>
            <person name="Powell A.J."/>
            <person name="Barry K."/>
            <person name="Miller A.N."/>
            <person name="Grigoriev I.V."/>
            <person name="Debuchy R."/>
            <person name="Gladieux P."/>
            <person name="Hiltunen Thoren M."/>
            <person name="Johannesson H."/>
        </authorList>
    </citation>
    <scope>NUCLEOTIDE SEQUENCE</scope>
    <source>
        <strain evidence="1">CBS 731.68</strain>
    </source>
</reference>
<keyword evidence="2" id="KW-1185">Reference proteome</keyword>
<evidence type="ECO:0000313" key="2">
    <source>
        <dbReference type="Proteomes" id="UP001302602"/>
    </source>
</evidence>
<sequence length="70" mass="7654">MHVIRVVRLQGYNCLPLPNKPLGPASGPAPNEASVALSPRVVMSCPSSPYPKTVLLLLYPRDLSRKFQVL</sequence>
<reference evidence="1" key="2">
    <citation type="submission" date="2023-05" db="EMBL/GenBank/DDBJ databases">
        <authorList>
            <consortium name="Lawrence Berkeley National Laboratory"/>
            <person name="Steindorff A."/>
            <person name="Hensen N."/>
            <person name="Bonometti L."/>
            <person name="Westerberg I."/>
            <person name="Brannstrom I.O."/>
            <person name="Guillou S."/>
            <person name="Cros-Aarteil S."/>
            <person name="Calhoun S."/>
            <person name="Haridas S."/>
            <person name="Kuo A."/>
            <person name="Mondo S."/>
            <person name="Pangilinan J."/>
            <person name="Riley R."/>
            <person name="Labutti K."/>
            <person name="Andreopoulos B."/>
            <person name="Lipzen A."/>
            <person name="Chen C."/>
            <person name="Yanf M."/>
            <person name="Daum C."/>
            <person name="Ng V."/>
            <person name="Clum A."/>
            <person name="Ohm R."/>
            <person name="Martin F."/>
            <person name="Silar P."/>
            <person name="Natvig D."/>
            <person name="Lalanne C."/>
            <person name="Gautier V."/>
            <person name="Ament-Velasquez S.L."/>
            <person name="Kruys A."/>
            <person name="Hutchinson M.I."/>
            <person name="Powell A.J."/>
            <person name="Barry K."/>
            <person name="Miller A.N."/>
            <person name="Grigoriev I.V."/>
            <person name="Debuchy R."/>
            <person name="Gladieux P."/>
            <person name="Thoren M.H."/>
            <person name="Johannesson H."/>
        </authorList>
    </citation>
    <scope>NUCLEOTIDE SEQUENCE</scope>
    <source>
        <strain evidence="1">CBS 731.68</strain>
    </source>
</reference>
<dbReference type="AlphaFoldDB" id="A0AAN6YZ83"/>
<dbReference type="RefSeq" id="XP_062642821.1">
    <property type="nucleotide sequence ID" value="XM_062786787.1"/>
</dbReference>
<accession>A0AAN6YZ83</accession>
<proteinExistence type="predicted"/>
<evidence type="ECO:0000313" key="1">
    <source>
        <dbReference type="EMBL" id="KAK4119048.1"/>
    </source>
</evidence>
<name>A0AAN6YZ83_9PEZI</name>
<organism evidence="1 2">
    <name type="scientific">Parathielavia appendiculata</name>
    <dbReference type="NCBI Taxonomy" id="2587402"/>
    <lineage>
        <taxon>Eukaryota</taxon>
        <taxon>Fungi</taxon>
        <taxon>Dikarya</taxon>
        <taxon>Ascomycota</taxon>
        <taxon>Pezizomycotina</taxon>
        <taxon>Sordariomycetes</taxon>
        <taxon>Sordariomycetidae</taxon>
        <taxon>Sordariales</taxon>
        <taxon>Chaetomiaceae</taxon>
        <taxon>Parathielavia</taxon>
    </lineage>
</organism>
<gene>
    <name evidence="1" type="ORF">N657DRAFT_320023</name>
</gene>
<dbReference type="GeneID" id="87823556"/>